<dbReference type="PANTHER" id="PTHR11242:SF0">
    <property type="entry name" value="TPR_REGION DOMAIN-CONTAINING PROTEIN"/>
    <property type="match status" value="1"/>
</dbReference>
<dbReference type="Proteomes" id="UP001515480">
    <property type="component" value="Unassembled WGS sequence"/>
</dbReference>
<dbReference type="InterPro" id="IPR039663">
    <property type="entry name" value="AIP/AIPL1/TTC9"/>
</dbReference>
<evidence type="ECO:0000256" key="1">
    <source>
        <dbReference type="ARBA" id="ARBA00022737"/>
    </source>
</evidence>
<evidence type="ECO:0000256" key="2">
    <source>
        <dbReference type="ARBA" id="ARBA00022803"/>
    </source>
</evidence>
<keyword evidence="2" id="KW-0802">TPR repeat</keyword>
<dbReference type="InterPro" id="IPR001478">
    <property type="entry name" value="PDZ"/>
</dbReference>
<name>A0AB34JGC6_PRYPA</name>
<feature type="region of interest" description="Disordered" evidence="3">
    <location>
        <begin position="49"/>
        <end position="83"/>
    </location>
</feature>
<keyword evidence="6" id="KW-1185">Reference proteome</keyword>
<protein>
    <recommendedName>
        <fullName evidence="4">PDZ domain-containing protein</fullName>
    </recommendedName>
</protein>
<dbReference type="Pfam" id="PF01755">
    <property type="entry name" value="Glyco_transf_25"/>
    <property type="match status" value="1"/>
</dbReference>
<gene>
    <name evidence="5" type="ORF">AB1Y20_022240</name>
</gene>
<feature type="compositionally biased region" description="Acidic residues" evidence="3">
    <location>
        <begin position="64"/>
        <end position="83"/>
    </location>
</feature>
<dbReference type="PANTHER" id="PTHR11242">
    <property type="entry name" value="ARYL HYDROCARBON RECEPTOR INTERACTING PROTEIN RELATED"/>
    <property type="match status" value="1"/>
</dbReference>
<dbReference type="EMBL" id="JBGBPQ010000008">
    <property type="protein sequence ID" value="KAL1520670.1"/>
    <property type="molecule type" value="Genomic_DNA"/>
</dbReference>
<dbReference type="SUPFAM" id="SSF48452">
    <property type="entry name" value="TPR-like"/>
    <property type="match status" value="1"/>
</dbReference>
<sequence length="898" mass="99940">MVEIEEIHTDDDDGAPCSLEENTEAAREAELIECELEDNEAIVTCAQSRAEGATRGGAKPTPEEVPELPELEENVGASDTDDDGEVQWEIPFAEREDAPETDEVLEVRLRREGNERLGLVLDEENSVVLLREGTPASRCGEIEVGDQILEVQGVEVTRERRVATLLRDLPEAAVYVLKIRRELRATERTDHLEHGPLMTAEELAQFEERQEDLKHELRKQGHDIPCHNYAETRAMQKRGGGEESLEPAVRSRLWAMWKMQARSKLERRLSAAEMLRGEGNDKYAEGDFEAALEEYEYALDMFKYEMANLLADQQAAELGDEGRGLGSDDLPRIQRVRVPCLLNCAACHVRLGGHAHWCEALACCEEALRAHPPAPHRAKAHFRAAQAQLALGNAREAWAALETAQALTPGSREVRELQRAVSRELKALKAAEREHRDGMMATEMNHRQIFRQEKLSYAQRLALLRLLLPAGGEGGEARRREAEALLERTAHVGWAQLAQDEQLRFGELWSAAQPRLRAQQLRDGRDAGVFPPRDEEKIFGLNLPSALLSKPFPAQYAWLTPGQKQLARGLALTIWKRGVEDLDDEERRYCEGINLLVPSNPSCKWHKRPLGKGGAHLILSKERTRLPPPPPARASSPQLPIASTDTLARAHAATMTAHPPDSPERAHLWPFMPHTLQVVDAVMGKALPSDEVNRWQRQARRPLARGEFGILLSNLKSWEAALERGWEWCLVLEDDATCALEGGFLQLLSILPKLVESVREHDPEWQLISLSPVDSHDFFAVCDGSHVPSLTANALPSWARDPKPIPPAAGDTSSGWKRIGPTFHAFGWIYKAPLMQALLDAFDEGEPPLNPLDVWVWEVMATNNMLAHALATDTVLVSARGGVAAAERGVGSVKVEQG</sequence>
<evidence type="ECO:0000259" key="4">
    <source>
        <dbReference type="PROSITE" id="PS50106"/>
    </source>
</evidence>
<dbReference type="SUPFAM" id="SSF50156">
    <property type="entry name" value="PDZ domain-like"/>
    <property type="match status" value="1"/>
</dbReference>
<evidence type="ECO:0000313" key="5">
    <source>
        <dbReference type="EMBL" id="KAL1520670.1"/>
    </source>
</evidence>
<accession>A0AB34JGC6</accession>
<evidence type="ECO:0000313" key="6">
    <source>
        <dbReference type="Proteomes" id="UP001515480"/>
    </source>
</evidence>
<dbReference type="InterPro" id="IPR002654">
    <property type="entry name" value="Glyco_trans_25"/>
</dbReference>
<dbReference type="InterPro" id="IPR036034">
    <property type="entry name" value="PDZ_sf"/>
</dbReference>
<dbReference type="Gene3D" id="2.30.42.10">
    <property type="match status" value="1"/>
</dbReference>
<dbReference type="SMART" id="SM00228">
    <property type="entry name" value="PDZ"/>
    <property type="match status" value="1"/>
</dbReference>
<proteinExistence type="predicted"/>
<dbReference type="CDD" id="cd00136">
    <property type="entry name" value="PDZ_canonical"/>
    <property type="match status" value="1"/>
</dbReference>
<dbReference type="AlphaFoldDB" id="A0AB34JGC6"/>
<reference evidence="5 6" key="1">
    <citation type="journal article" date="2024" name="Science">
        <title>Giant polyketide synthase enzymes in the biosynthesis of giant marine polyether toxins.</title>
        <authorList>
            <person name="Fallon T.R."/>
            <person name="Shende V.V."/>
            <person name="Wierzbicki I.H."/>
            <person name="Pendleton A.L."/>
            <person name="Watervoot N.F."/>
            <person name="Auber R.P."/>
            <person name="Gonzalez D.J."/>
            <person name="Wisecaver J.H."/>
            <person name="Moore B.S."/>
        </authorList>
    </citation>
    <scope>NUCLEOTIDE SEQUENCE [LARGE SCALE GENOMIC DNA]</scope>
    <source>
        <strain evidence="5 6">12B1</strain>
    </source>
</reference>
<evidence type="ECO:0000256" key="3">
    <source>
        <dbReference type="SAM" id="MobiDB-lite"/>
    </source>
</evidence>
<dbReference type="Gene3D" id="1.25.40.10">
    <property type="entry name" value="Tetratricopeptide repeat domain"/>
    <property type="match status" value="1"/>
</dbReference>
<dbReference type="PROSITE" id="PS50106">
    <property type="entry name" value="PDZ"/>
    <property type="match status" value="1"/>
</dbReference>
<organism evidence="5 6">
    <name type="scientific">Prymnesium parvum</name>
    <name type="common">Toxic golden alga</name>
    <dbReference type="NCBI Taxonomy" id="97485"/>
    <lineage>
        <taxon>Eukaryota</taxon>
        <taxon>Haptista</taxon>
        <taxon>Haptophyta</taxon>
        <taxon>Prymnesiophyceae</taxon>
        <taxon>Prymnesiales</taxon>
        <taxon>Prymnesiaceae</taxon>
        <taxon>Prymnesium</taxon>
    </lineage>
</organism>
<keyword evidence="1" id="KW-0677">Repeat</keyword>
<dbReference type="InterPro" id="IPR011990">
    <property type="entry name" value="TPR-like_helical_dom_sf"/>
</dbReference>
<feature type="region of interest" description="Disordered" evidence="3">
    <location>
        <begin position="1"/>
        <end position="23"/>
    </location>
</feature>
<feature type="domain" description="PDZ" evidence="4">
    <location>
        <begin position="106"/>
        <end position="181"/>
    </location>
</feature>
<comment type="caution">
    <text evidence="5">The sequence shown here is derived from an EMBL/GenBank/DDBJ whole genome shotgun (WGS) entry which is preliminary data.</text>
</comment>